<dbReference type="Proteomes" id="UP000243688">
    <property type="component" value="Unassembled WGS sequence"/>
</dbReference>
<accession>A0A2A6DYC1</accession>
<proteinExistence type="predicted"/>
<reference evidence="1 2" key="1">
    <citation type="submission" date="2016-12" db="EMBL/GenBank/DDBJ databases">
        <title>Candidatus Reconcilibacillus cellulovorans genome.</title>
        <authorList>
            <person name="Kolinko S."/>
            <person name="Wu Y.-W."/>
            <person name="Tachea F."/>
            <person name="Denzel E."/>
            <person name="Hiras J."/>
            <person name="Baecker N."/>
            <person name="Chan L.J."/>
            <person name="Eichorst S.A."/>
            <person name="Frey D."/>
            <person name="Adams P.D."/>
            <person name="Pray T."/>
            <person name="Tanjore D."/>
            <person name="Petzold C.J."/>
            <person name="Gladden J.M."/>
            <person name="Simmons B.A."/>
            <person name="Singer S.W."/>
        </authorList>
    </citation>
    <scope>NUCLEOTIDE SEQUENCE [LARGE SCALE GENOMIC DNA]</scope>
    <source>
        <strain evidence="1">JTherm</strain>
    </source>
</reference>
<gene>
    <name evidence="1" type="ORF">BLM47_12260</name>
</gene>
<name>A0A2A6DYC1_9BACL</name>
<evidence type="ECO:0000313" key="1">
    <source>
        <dbReference type="EMBL" id="PDO09487.1"/>
    </source>
</evidence>
<evidence type="ECO:0000313" key="2">
    <source>
        <dbReference type="Proteomes" id="UP000243688"/>
    </source>
</evidence>
<organism evidence="1 2">
    <name type="scientific">Candidatus Reconcilbacillus cellulovorans</name>
    <dbReference type="NCBI Taxonomy" id="1906605"/>
    <lineage>
        <taxon>Bacteria</taxon>
        <taxon>Bacillati</taxon>
        <taxon>Bacillota</taxon>
        <taxon>Bacilli</taxon>
        <taxon>Bacillales</taxon>
        <taxon>Paenibacillaceae</taxon>
        <taxon>Candidatus Reconcilbacillus</taxon>
    </lineage>
</organism>
<sequence length="60" mass="6790">MLPERFKARVERARANAKKGIIDDTEHFRGPTLDDLLTDEEAEQIRKELEAAGIKLKAPS</sequence>
<dbReference type="AlphaFoldDB" id="A0A2A6DYC1"/>
<protein>
    <submittedName>
        <fullName evidence="1">Uncharacterized protein</fullName>
    </submittedName>
</protein>
<comment type="caution">
    <text evidence="1">The sequence shown here is derived from an EMBL/GenBank/DDBJ whole genome shotgun (WGS) entry which is preliminary data.</text>
</comment>
<dbReference type="EMBL" id="MOXJ01000037">
    <property type="protein sequence ID" value="PDO09487.1"/>
    <property type="molecule type" value="Genomic_DNA"/>
</dbReference>